<feature type="region of interest" description="Disordered" evidence="1">
    <location>
        <begin position="204"/>
        <end position="238"/>
    </location>
</feature>
<keyword evidence="3" id="KW-1185">Reference proteome</keyword>
<proteinExistence type="predicted"/>
<dbReference type="Proteomes" id="UP001140502">
    <property type="component" value="Unassembled WGS sequence"/>
</dbReference>
<name>A0A9W9BJS7_9HYPO</name>
<feature type="compositionally biased region" description="Polar residues" evidence="1">
    <location>
        <begin position="225"/>
        <end position="238"/>
    </location>
</feature>
<evidence type="ECO:0000313" key="2">
    <source>
        <dbReference type="EMBL" id="KAJ4315176.1"/>
    </source>
</evidence>
<gene>
    <name evidence="2" type="ORF">N0V84_008510</name>
</gene>
<accession>A0A9W9BJS7</accession>
<dbReference type="EMBL" id="JAPEUR010000210">
    <property type="protein sequence ID" value="KAJ4315176.1"/>
    <property type="molecule type" value="Genomic_DNA"/>
</dbReference>
<reference evidence="2" key="1">
    <citation type="submission" date="2022-10" db="EMBL/GenBank/DDBJ databases">
        <title>Tapping the CABI collections for fungal endophytes: first genome assemblies for Collariella, Neodidymelliopsis, Ascochyta clinopodiicola, Didymella pomorum, Didymosphaeria variabile, Neocosmospora piperis and Neocucurbitaria cava.</title>
        <authorList>
            <person name="Hill R."/>
        </authorList>
    </citation>
    <scope>NUCLEOTIDE SEQUENCE</scope>
    <source>
        <strain evidence="2">IMI 366586</strain>
    </source>
</reference>
<comment type="caution">
    <text evidence="2">The sequence shown here is derived from an EMBL/GenBank/DDBJ whole genome shotgun (WGS) entry which is preliminary data.</text>
</comment>
<evidence type="ECO:0000256" key="1">
    <source>
        <dbReference type="SAM" id="MobiDB-lite"/>
    </source>
</evidence>
<feature type="compositionally biased region" description="Polar residues" evidence="1">
    <location>
        <begin position="142"/>
        <end position="159"/>
    </location>
</feature>
<feature type="compositionally biased region" description="Low complexity" evidence="1">
    <location>
        <begin position="58"/>
        <end position="89"/>
    </location>
</feature>
<protein>
    <submittedName>
        <fullName evidence="2">Uncharacterized protein</fullName>
    </submittedName>
</protein>
<feature type="compositionally biased region" description="Low complexity" evidence="1">
    <location>
        <begin position="99"/>
        <end position="113"/>
    </location>
</feature>
<organism evidence="2 3">
    <name type="scientific">Fusarium piperis</name>
    <dbReference type="NCBI Taxonomy" id="1435070"/>
    <lineage>
        <taxon>Eukaryota</taxon>
        <taxon>Fungi</taxon>
        <taxon>Dikarya</taxon>
        <taxon>Ascomycota</taxon>
        <taxon>Pezizomycotina</taxon>
        <taxon>Sordariomycetes</taxon>
        <taxon>Hypocreomycetidae</taxon>
        <taxon>Hypocreales</taxon>
        <taxon>Nectriaceae</taxon>
        <taxon>Fusarium</taxon>
        <taxon>Fusarium solani species complex</taxon>
    </lineage>
</organism>
<sequence length="238" mass="25908">MHMEVTTPQAYDAPGYNGDDMNAEFVGDGENGWDDVTSGYRGMPVYGEWQGGHQPDSQQGQDVYQYGDQQGGNFQQNDASQNADQQSDQQYDEYDDPYNDYQNGFQQNGQQDGVGWGDYQNDGYQRDAWQPDPLSDVLATMGSRSSAGRTHSPVSTGTSDNEDAIMFGNPVGVYVEEQPTVGMGVRNDQDIAIQEIGQFTSNFPGYGSGGAHCQGEPYPRKVSLSDGSEPSVDQSEGA</sequence>
<feature type="region of interest" description="Disordered" evidence="1">
    <location>
        <begin position="1"/>
        <end position="163"/>
    </location>
</feature>
<evidence type="ECO:0000313" key="3">
    <source>
        <dbReference type="Proteomes" id="UP001140502"/>
    </source>
</evidence>
<dbReference type="AlphaFoldDB" id="A0A9W9BJS7"/>
<dbReference type="OrthoDB" id="10491624at2759"/>